<feature type="compositionally biased region" description="Low complexity" evidence="9">
    <location>
        <begin position="1028"/>
        <end position="1040"/>
    </location>
</feature>
<dbReference type="SMART" id="SM00408">
    <property type="entry name" value="IGc2"/>
    <property type="match status" value="4"/>
</dbReference>
<feature type="compositionally biased region" description="Polar residues" evidence="9">
    <location>
        <begin position="105"/>
        <end position="114"/>
    </location>
</feature>
<feature type="compositionally biased region" description="Polar residues" evidence="9">
    <location>
        <begin position="1951"/>
        <end position="1967"/>
    </location>
</feature>
<dbReference type="InterPro" id="IPR036179">
    <property type="entry name" value="Ig-like_dom_sf"/>
</dbReference>
<feature type="compositionally biased region" description="Basic and acidic residues" evidence="9">
    <location>
        <begin position="855"/>
        <end position="864"/>
    </location>
</feature>
<reference evidence="11 12" key="1">
    <citation type="journal article" date="2021" name="Elife">
        <title>Chloroplast acquisition without the gene transfer in kleptoplastic sea slugs, Plakobranchus ocellatus.</title>
        <authorList>
            <person name="Maeda T."/>
            <person name="Takahashi S."/>
            <person name="Yoshida T."/>
            <person name="Shimamura S."/>
            <person name="Takaki Y."/>
            <person name="Nagai Y."/>
            <person name="Toyoda A."/>
            <person name="Suzuki Y."/>
            <person name="Arimoto A."/>
            <person name="Ishii H."/>
            <person name="Satoh N."/>
            <person name="Nishiyama T."/>
            <person name="Hasebe M."/>
            <person name="Maruyama T."/>
            <person name="Minagawa J."/>
            <person name="Obokata J."/>
            <person name="Shigenobu S."/>
        </authorList>
    </citation>
    <scope>NUCLEOTIDE SEQUENCE [LARGE SCALE GENOMIC DNA]</scope>
</reference>
<comment type="subcellular location">
    <subcellularLocation>
        <location evidence="1">Cytoplasm</location>
    </subcellularLocation>
</comment>
<feature type="domain" description="Ig-like" evidence="10">
    <location>
        <begin position="1614"/>
        <end position="1702"/>
    </location>
</feature>
<evidence type="ECO:0000259" key="10">
    <source>
        <dbReference type="PROSITE" id="PS50835"/>
    </source>
</evidence>
<dbReference type="FunFam" id="2.60.40.10:FF:000032">
    <property type="entry name" value="palladin isoform X1"/>
    <property type="match status" value="1"/>
</dbReference>
<feature type="compositionally biased region" description="Polar residues" evidence="9">
    <location>
        <begin position="1859"/>
        <end position="1872"/>
    </location>
</feature>
<feature type="compositionally biased region" description="Basic and acidic residues" evidence="9">
    <location>
        <begin position="1260"/>
        <end position="1272"/>
    </location>
</feature>
<evidence type="ECO:0000256" key="9">
    <source>
        <dbReference type="SAM" id="MobiDB-lite"/>
    </source>
</evidence>
<feature type="compositionally biased region" description="Low complexity" evidence="9">
    <location>
        <begin position="2212"/>
        <end position="2231"/>
    </location>
</feature>
<feature type="compositionally biased region" description="Basic and acidic residues" evidence="9">
    <location>
        <begin position="2111"/>
        <end position="2120"/>
    </location>
</feature>
<protein>
    <submittedName>
        <fullName evidence="11">Muscle m-line assembly protein unc-89</fullName>
    </submittedName>
</protein>
<dbReference type="InterPro" id="IPR003598">
    <property type="entry name" value="Ig_sub2"/>
</dbReference>
<feature type="region of interest" description="Disordered" evidence="9">
    <location>
        <begin position="415"/>
        <end position="624"/>
    </location>
</feature>
<dbReference type="FunFam" id="2.60.40.10:FF:000107">
    <property type="entry name" value="Myosin, light chain kinase a"/>
    <property type="match status" value="1"/>
</dbReference>
<evidence type="ECO:0000256" key="3">
    <source>
        <dbReference type="ARBA" id="ARBA00022490"/>
    </source>
</evidence>
<feature type="compositionally biased region" description="Basic and acidic residues" evidence="9">
    <location>
        <begin position="26"/>
        <end position="40"/>
    </location>
</feature>
<evidence type="ECO:0000256" key="8">
    <source>
        <dbReference type="ARBA" id="ARBA00023319"/>
    </source>
</evidence>
<sequence length="2362" mass="258311">PSHATDAWTSGSAQPNQKVPSSTQHKVHDNGGSDIRDNSKENPATLKPIDLSKFLSQNSTRINSSSSGDDKINQEFASLSEPSFTAPLTSKQLENDQRYGGGDSLNESRTFQNYSDKDPHKVSYIYDDVYNDSPDHNTAAVNDEHTENDVFLNNDENENVPLIAGGVSEQSSYFHRKDLQGNFDRSIAGDYDQDEKVTSVLDQVKARLKSRSQGQSVSDKTQTLAPPNIGTLTPNVSDKSSLNSAYQLQVQPSASQHRTERRGSDRYRIVREQILGGTGYFPESPVEAQEEQKNRQLQLVQHQKEQEQLPKKRVSKIPIPVWRSRKHLRHSTNSGDIDRRSDDHSVYENLRRSSKPKVSSLSAKFLEFRNDLDKEEELFKNATVRRNSSFSHSSESSGQNSERHADLRFLGTSKQLEPAESFEDHSDDFYDGDSNQREPQTDSQTTTDKVELEKYKPISDSKQFGDEINRTTAFLPLDLDDDKEPLRDSQRTSPETAPAHENEFTETKNFQDYERGISLEEESDLDKNIRTEESDKSLPASLYEQLQNKDAPPAQFDSSFVKGSYSVQRDGPDSGQRGQDGVDQTDSNEESQASIKPPTPVIRKRKSAIVSHHAGQEKECSRAALPEEHLALPISGFHDIARAEASVVDLKQTSTGERSRKSGRSLGITLSHPEDHIEKETDIIEEADEAEDIVGIDEKRNGFDAEKNQPIDIEDTKPSSKANPEDTSEFWKRLIAEPLPDAGNSKLTIPLRRPLRSSVPVFGNYPKASPSGSSAEGEDPAGSLYRRRHSDVSNRPKMEQLFSSLLDDLDQASQSESNPSDLDLSDGEDLLAQTFDSNTKDSSDDANSNRVSPFSREKESTVKNEDEEASKTFVGKSDKSHLIIHNTDSDEIKTNNSNETISTENKNNKLGKVTVNGAVEDIERQDGSKQDKRNRLSDWSQSPGVATVEDDHDISPTEDSSTGVDMETSPGTSLQRQSKQMPASSSTRPGAMSTVPVTDTVDGIHANTQEHSKAQTYVSNDTNFVINNNTSDFSNNNLDLGNNYSQSKPVPERESRNNTDSNMNTLSMEKGNTLAETLTSSSTLTLTPCDKNVKNQHQNPPAVTTIKASKHNTKLVGKRTFDVNEDDDGSVTYQASSEELGQNRTVTVRTRRLRTPSDATEELRDTIVERKYRVQRPAEISQKLSEMEASVPEKPKGSEDGKNRVSQKGENADPFSHVVIEERDVVRTKKRLTSRGSNYYSRSMVTTRVRKDGQGAPQTVEHDVVVESEAKSVSKGHSWGNRATTHVTTMADDEDENPDKIVDDLSKAIDSKAGPPQRAINPAEQDTRDDAAADTKGKNSVEASLSSSQGSQDRASYTESRTSSMEAKVGMDLSKVSSGYGSGPGSEEDGSPKKSETTHISASPEETTPKPTEGPPEVTQVLKDVLLCEGRQLSMECAFSSTHLEKVSWFKDDAELADDTETAVCRYDADTGKATFIVTRATIFDTALYACVGRNEAGEARTSCRVVVKRRPEKPPVFEKELGDVTVTEGHSIILTCTLVEAETVAWYKDGIVQRNSSDFKQTFDGRCARLEIGEVFLDDVGMYACVAKNEAGESRSSCKLSVDACGLETTVVPMFLTKMSNKVVNNGDTLHLECDVIGTPEPNITWSKDGEELSPQLTFSSSYDGRLATLELHEMRMEDAGVYRCVASNPAGRVSMDAAVTVQVKKQVPYFTSTPEEMTTQVGRSVTLKCEVRGVPKPVVFWRLNGQLVGDLARCIQSYSGGIARLEVLGAALSDGGQYECVARNDVGQSACSCSLTVVDPKAQRQAESPREEQALSAPPKEIIVRRRTFKKLSEQRPADVISAVLQRAATSPRGVQRAQSFSPQSVFGQESSSSSSSPSTSAREDKPKSINSINAEEDTSTAAEFSAPATGNSRPVEADVHAKLESTQRAAVSHKPAAERRSFDEDVYSDSSGKNRSSLPTSPDTPTGVMVSPRVEALRLSEQGTPVQVLNKPKATNLGRSASMHTVRDKSYSSHKTDVRSSSSSHSRAVWPPPKTGDSGSNEKCVQRETTNINPAHVENNAEVDFLGRIPGYRSVSPLLVKLPEGKESDTMSSSSGYEDNSVQQSSHIIDKLAKKPFSEPATTSLSTTPQSSSISSSSMLPPSSSSLSPSSSSAVAATASTSLPETMAEPTKLPATSDSGFKERAQTSTAATSPPPSSKSSVEKPEPPSSFSSQSSPPTSSKSSVSSSNGSIHTDKDSPSQHDSKLQQQQQKSKAEPSKVGKTLSPRVSELRLQFLKKDEEASRGNTKVGGSGGIRRWHSLPPQEFKPKVMKTILSIVLNIENRRSVQHSYSCCLADGKAAAAAVADFCNGASWRLLGV</sequence>
<feature type="region of interest" description="Disordered" evidence="9">
    <location>
        <begin position="1179"/>
        <end position="1213"/>
    </location>
</feature>
<keyword evidence="7" id="KW-1015">Disulfide bond</keyword>
<accession>A0AAV4C0W3</accession>
<feature type="compositionally biased region" description="Basic and acidic residues" evidence="9">
    <location>
        <begin position="696"/>
        <end position="718"/>
    </location>
</feature>
<dbReference type="PANTHER" id="PTHR13817:SF166">
    <property type="entry name" value="NEURONAL IGCAM-RELATED"/>
    <property type="match status" value="1"/>
</dbReference>
<organism evidence="11 12">
    <name type="scientific">Plakobranchus ocellatus</name>
    <dbReference type="NCBI Taxonomy" id="259542"/>
    <lineage>
        <taxon>Eukaryota</taxon>
        <taxon>Metazoa</taxon>
        <taxon>Spiralia</taxon>
        <taxon>Lophotrochozoa</taxon>
        <taxon>Mollusca</taxon>
        <taxon>Gastropoda</taxon>
        <taxon>Heterobranchia</taxon>
        <taxon>Euthyneura</taxon>
        <taxon>Panpulmonata</taxon>
        <taxon>Sacoglossa</taxon>
        <taxon>Placobranchoidea</taxon>
        <taxon>Plakobranchidae</taxon>
        <taxon>Plakobranchus</taxon>
    </lineage>
</organism>
<feature type="compositionally biased region" description="Polar residues" evidence="9">
    <location>
        <begin position="582"/>
        <end position="594"/>
    </location>
</feature>
<name>A0AAV4C0W3_9GAST</name>
<evidence type="ECO:0000313" key="12">
    <source>
        <dbReference type="Proteomes" id="UP000735302"/>
    </source>
</evidence>
<feature type="region of interest" description="Disordered" evidence="9">
    <location>
        <begin position="2086"/>
        <end position="2304"/>
    </location>
</feature>
<feature type="compositionally biased region" description="Basic and acidic residues" evidence="9">
    <location>
        <begin position="525"/>
        <end position="536"/>
    </location>
</feature>
<feature type="compositionally biased region" description="Basic and acidic residues" evidence="9">
    <location>
        <begin position="1298"/>
        <end position="1310"/>
    </location>
</feature>
<feature type="compositionally biased region" description="Basic and acidic residues" evidence="9">
    <location>
        <begin position="448"/>
        <end position="469"/>
    </location>
</feature>
<feature type="compositionally biased region" description="Basic and acidic residues" evidence="9">
    <location>
        <begin position="336"/>
        <end position="351"/>
    </location>
</feature>
<feature type="compositionally biased region" description="Basic and acidic residues" evidence="9">
    <location>
        <begin position="2008"/>
        <end position="2021"/>
    </location>
</feature>
<feature type="compositionally biased region" description="Basic and acidic residues" evidence="9">
    <location>
        <begin position="1918"/>
        <end position="1928"/>
    </location>
</feature>
<feature type="compositionally biased region" description="Polar residues" evidence="9">
    <location>
        <begin position="211"/>
        <end position="241"/>
    </location>
</feature>
<dbReference type="InterPro" id="IPR013783">
    <property type="entry name" value="Ig-like_fold"/>
</dbReference>
<feature type="domain" description="Ig-like" evidence="10">
    <location>
        <begin position="1710"/>
        <end position="1798"/>
    </location>
</feature>
<feature type="compositionally biased region" description="Low complexity" evidence="9">
    <location>
        <begin position="800"/>
        <end position="815"/>
    </location>
</feature>
<feature type="compositionally biased region" description="Basic and acidic residues" evidence="9">
    <location>
        <begin position="1325"/>
        <end position="1339"/>
    </location>
</feature>
<feature type="compositionally biased region" description="Low complexity" evidence="9">
    <location>
        <begin position="1873"/>
        <end position="1883"/>
    </location>
</feature>
<dbReference type="InterPro" id="IPR007110">
    <property type="entry name" value="Ig-like_dom"/>
</dbReference>
<feature type="compositionally biased region" description="Basic and acidic residues" evidence="9">
    <location>
        <begin position="2236"/>
        <end position="2248"/>
    </location>
</feature>
<evidence type="ECO:0000256" key="1">
    <source>
        <dbReference type="ARBA" id="ARBA00004496"/>
    </source>
</evidence>
<feature type="domain" description="Ig-like" evidence="10">
    <location>
        <begin position="1416"/>
        <end position="1507"/>
    </location>
</feature>
<comment type="caution">
    <text evidence="11">The sequence shown here is derived from an EMBL/GenBank/DDBJ whole genome shotgun (WGS) entry which is preliminary data.</text>
</comment>
<keyword evidence="8" id="KW-0393">Immunoglobulin domain</keyword>
<feature type="region of interest" description="Disordered" evidence="9">
    <location>
        <begin position="1"/>
        <end position="119"/>
    </location>
</feature>
<feature type="compositionally biased region" description="Acidic residues" evidence="9">
    <location>
        <begin position="683"/>
        <end position="695"/>
    </location>
</feature>
<evidence type="ECO:0000256" key="4">
    <source>
        <dbReference type="ARBA" id="ARBA00022737"/>
    </source>
</evidence>
<feature type="compositionally biased region" description="Polar residues" evidence="9">
    <location>
        <begin position="1341"/>
        <end position="1365"/>
    </location>
</feature>
<dbReference type="InterPro" id="IPR013098">
    <property type="entry name" value="Ig_I-set"/>
</dbReference>
<feature type="compositionally biased region" description="Low complexity" evidence="9">
    <location>
        <begin position="2123"/>
        <end position="2167"/>
    </location>
</feature>
<evidence type="ECO:0000313" key="11">
    <source>
        <dbReference type="EMBL" id="GFO25242.1"/>
    </source>
</evidence>
<dbReference type="CDD" id="cd00096">
    <property type="entry name" value="Ig"/>
    <property type="match status" value="1"/>
</dbReference>
<feature type="region of interest" description="Disordered" evidence="9">
    <location>
        <begin position="249"/>
        <end position="268"/>
    </location>
</feature>
<feature type="compositionally biased region" description="Low complexity" evidence="9">
    <location>
        <begin position="894"/>
        <end position="905"/>
    </location>
</feature>
<evidence type="ECO:0000256" key="2">
    <source>
        <dbReference type="ARBA" id="ARBA00006692"/>
    </source>
</evidence>
<feature type="region of interest" description="Disordered" evidence="9">
    <location>
        <begin position="209"/>
        <end position="241"/>
    </location>
</feature>
<dbReference type="InterPro" id="IPR050964">
    <property type="entry name" value="Striated_Muscle_Regulatory"/>
</dbReference>
<feature type="region of interest" description="Disordered" evidence="9">
    <location>
        <begin position="648"/>
        <end position="997"/>
    </location>
</feature>
<feature type="compositionally biased region" description="Polar residues" evidence="9">
    <location>
        <begin position="2093"/>
        <end position="2110"/>
    </location>
</feature>
<feature type="compositionally biased region" description="Low complexity" evidence="9">
    <location>
        <begin position="56"/>
        <end position="67"/>
    </location>
</feature>
<feature type="compositionally biased region" description="Polar residues" evidence="9">
    <location>
        <begin position="2040"/>
        <end position="2056"/>
    </location>
</feature>
<feature type="compositionally biased region" description="Basic and acidic residues" evidence="9">
    <location>
        <begin position="876"/>
        <end position="893"/>
    </location>
</feature>
<dbReference type="SUPFAM" id="SSF48726">
    <property type="entry name" value="Immunoglobulin"/>
    <property type="match status" value="4"/>
</dbReference>
<dbReference type="Pfam" id="PF07679">
    <property type="entry name" value="I-set"/>
    <property type="match status" value="4"/>
</dbReference>
<keyword evidence="5" id="KW-0547">Nucleotide-binding</keyword>
<feature type="compositionally biased region" description="Basic and acidic residues" evidence="9">
    <location>
        <begin position="257"/>
        <end position="268"/>
    </location>
</feature>
<comment type="similarity">
    <text evidence="2">Belongs to the protein kinase superfamily. CAMK Ser/Thr protein kinase family.</text>
</comment>
<dbReference type="Gene3D" id="2.60.40.10">
    <property type="entry name" value="Immunoglobulins"/>
    <property type="match status" value="4"/>
</dbReference>
<feature type="region of interest" description="Disordered" evidence="9">
    <location>
        <begin position="1249"/>
        <end position="1417"/>
    </location>
</feature>
<dbReference type="FunFam" id="2.60.40.10:FF:000147">
    <property type="entry name" value="Myosin light chain kinase"/>
    <property type="match status" value="1"/>
</dbReference>
<feature type="compositionally biased region" description="Low complexity" evidence="9">
    <location>
        <begin position="1404"/>
        <end position="1417"/>
    </location>
</feature>
<feature type="region of interest" description="Disordered" evidence="9">
    <location>
        <begin position="1028"/>
        <end position="1066"/>
    </location>
</feature>
<keyword evidence="12" id="KW-1185">Reference proteome</keyword>
<feature type="region of interest" description="Disordered" evidence="9">
    <location>
        <begin position="1854"/>
        <end position="2059"/>
    </location>
</feature>
<dbReference type="EMBL" id="BLXT01005737">
    <property type="protein sequence ID" value="GFO25242.1"/>
    <property type="molecule type" value="Genomic_DNA"/>
</dbReference>
<dbReference type="GO" id="GO:0005524">
    <property type="term" value="F:ATP binding"/>
    <property type="evidence" value="ECO:0007669"/>
    <property type="project" value="UniProtKB-KW"/>
</dbReference>
<feature type="compositionally biased region" description="Basic and acidic residues" evidence="9">
    <location>
        <begin position="498"/>
        <end position="518"/>
    </location>
</feature>
<dbReference type="PROSITE" id="PS50835">
    <property type="entry name" value="IG_LIKE"/>
    <property type="match status" value="4"/>
</dbReference>
<dbReference type="InterPro" id="IPR003599">
    <property type="entry name" value="Ig_sub"/>
</dbReference>
<feature type="compositionally biased region" description="Basic and acidic residues" evidence="9">
    <location>
        <begin position="1191"/>
        <end position="1203"/>
    </location>
</feature>
<dbReference type="PANTHER" id="PTHR13817">
    <property type="entry name" value="TITIN"/>
    <property type="match status" value="1"/>
</dbReference>
<feature type="compositionally biased region" description="Basic and acidic residues" evidence="9">
    <location>
        <begin position="422"/>
        <end position="440"/>
    </location>
</feature>
<feature type="compositionally biased region" description="Basic and acidic residues" evidence="9">
    <location>
        <begin position="921"/>
        <end position="936"/>
    </location>
</feature>
<dbReference type="GO" id="GO:0005737">
    <property type="term" value="C:cytoplasm"/>
    <property type="evidence" value="ECO:0007669"/>
    <property type="project" value="UniProtKB-SubCell"/>
</dbReference>
<evidence type="ECO:0000256" key="6">
    <source>
        <dbReference type="ARBA" id="ARBA00022840"/>
    </source>
</evidence>
<dbReference type="Proteomes" id="UP000735302">
    <property type="component" value="Unassembled WGS sequence"/>
</dbReference>
<feature type="domain" description="Ig-like" evidence="10">
    <location>
        <begin position="1515"/>
        <end position="1602"/>
    </location>
</feature>
<feature type="compositionally biased region" description="Basic and acidic residues" evidence="9">
    <location>
        <begin position="614"/>
        <end position="624"/>
    </location>
</feature>
<feature type="compositionally biased region" description="Polar residues" evidence="9">
    <location>
        <begin position="75"/>
        <end position="92"/>
    </location>
</feature>
<keyword evidence="4" id="KW-0677">Repeat</keyword>
<evidence type="ECO:0000256" key="7">
    <source>
        <dbReference type="ARBA" id="ARBA00023157"/>
    </source>
</evidence>
<feature type="non-terminal residue" evidence="11">
    <location>
        <position position="1"/>
    </location>
</feature>
<keyword evidence="3" id="KW-0963">Cytoplasm</keyword>
<keyword evidence="6" id="KW-0067">ATP-binding</keyword>
<gene>
    <name evidence="11" type="ORF">PoB_005174700</name>
</gene>
<dbReference type="SMART" id="SM00409">
    <property type="entry name" value="IG"/>
    <property type="match status" value="3"/>
</dbReference>
<proteinExistence type="inferred from homology"/>
<feature type="compositionally biased region" description="Polar residues" evidence="9">
    <location>
        <begin position="957"/>
        <end position="988"/>
    </location>
</feature>
<feature type="region of interest" description="Disordered" evidence="9">
    <location>
        <begin position="278"/>
        <end position="354"/>
    </location>
</feature>
<evidence type="ECO:0000256" key="5">
    <source>
        <dbReference type="ARBA" id="ARBA00022741"/>
    </source>
</evidence>
<feature type="compositionally biased region" description="Polar residues" evidence="9">
    <location>
        <begin position="7"/>
        <end position="24"/>
    </location>
</feature>
<feature type="compositionally biased region" description="Basic and acidic residues" evidence="9">
    <location>
        <begin position="672"/>
        <end position="682"/>
    </location>
</feature>